<dbReference type="Gene3D" id="2.60.40.2380">
    <property type="match status" value="1"/>
</dbReference>
<keyword evidence="3" id="KW-0597">Phosphoprotein</keyword>
<dbReference type="RefSeq" id="WP_114066330.1">
    <property type="nucleotide sequence ID" value="NZ_CP030850.1"/>
</dbReference>
<dbReference type="InterPro" id="IPR050482">
    <property type="entry name" value="Sensor_HK_TwoCompSys"/>
</dbReference>
<dbReference type="GO" id="GO:0005524">
    <property type="term" value="F:ATP binding"/>
    <property type="evidence" value="ECO:0007669"/>
    <property type="project" value="UniProtKB-KW"/>
</dbReference>
<feature type="transmembrane region" description="Helical" evidence="9">
    <location>
        <begin position="360"/>
        <end position="381"/>
    </location>
</feature>
<organism evidence="13 14">
    <name type="scientific">Runella rosea</name>
    <dbReference type="NCBI Taxonomy" id="2259595"/>
    <lineage>
        <taxon>Bacteria</taxon>
        <taxon>Pseudomonadati</taxon>
        <taxon>Bacteroidota</taxon>
        <taxon>Cytophagia</taxon>
        <taxon>Cytophagales</taxon>
        <taxon>Spirosomataceae</taxon>
        <taxon>Runella</taxon>
    </lineage>
</organism>
<proteinExistence type="predicted"/>
<evidence type="ECO:0000256" key="6">
    <source>
        <dbReference type="ARBA" id="ARBA00022777"/>
    </source>
</evidence>
<dbReference type="InterPro" id="IPR011623">
    <property type="entry name" value="7TMR_DISM_rcpt_extracell_dom1"/>
</dbReference>
<evidence type="ECO:0000313" key="13">
    <source>
        <dbReference type="EMBL" id="AXE17545.1"/>
    </source>
</evidence>
<dbReference type="InterPro" id="IPR011622">
    <property type="entry name" value="7TMR_DISM_rcpt_extracell_dom2"/>
</dbReference>
<evidence type="ECO:0000256" key="7">
    <source>
        <dbReference type="ARBA" id="ARBA00022840"/>
    </source>
</evidence>
<keyword evidence="6" id="KW-0418">Kinase</keyword>
<protein>
    <recommendedName>
        <fullName evidence="2">histidine kinase</fullName>
        <ecNumber evidence="2">2.7.13.3</ecNumber>
    </recommendedName>
</protein>
<dbReference type="Pfam" id="PF07730">
    <property type="entry name" value="HisKA_3"/>
    <property type="match status" value="1"/>
</dbReference>
<dbReference type="Proteomes" id="UP000251993">
    <property type="component" value="Chromosome"/>
</dbReference>
<feature type="transmembrane region" description="Helical" evidence="9">
    <location>
        <begin position="245"/>
        <end position="263"/>
    </location>
</feature>
<keyword evidence="9" id="KW-1133">Transmembrane helix</keyword>
<dbReference type="Pfam" id="PF07695">
    <property type="entry name" value="7TMR-DISM_7TM"/>
    <property type="match status" value="1"/>
</dbReference>
<dbReference type="PANTHER" id="PTHR24421">
    <property type="entry name" value="NITRATE/NITRITE SENSOR PROTEIN NARX-RELATED"/>
    <property type="match status" value="1"/>
</dbReference>
<dbReference type="AlphaFoldDB" id="A0A344TFX4"/>
<dbReference type="InterPro" id="IPR036890">
    <property type="entry name" value="HATPase_C_sf"/>
</dbReference>
<dbReference type="CDD" id="cd16917">
    <property type="entry name" value="HATPase_UhpB-NarQ-NarX-like"/>
    <property type="match status" value="1"/>
</dbReference>
<dbReference type="OrthoDB" id="613787at2"/>
<evidence type="ECO:0000256" key="8">
    <source>
        <dbReference type="ARBA" id="ARBA00023012"/>
    </source>
</evidence>
<keyword evidence="5" id="KW-0547">Nucleotide-binding</keyword>
<dbReference type="PANTHER" id="PTHR24421:SF10">
    <property type="entry name" value="NITRATE_NITRITE SENSOR PROTEIN NARQ"/>
    <property type="match status" value="1"/>
</dbReference>
<dbReference type="GO" id="GO:0000155">
    <property type="term" value="F:phosphorelay sensor kinase activity"/>
    <property type="evidence" value="ECO:0007669"/>
    <property type="project" value="InterPro"/>
</dbReference>
<sequence length="596" mass="68309">MNTRIATLLFLIWLINIPALTQERIELGSSKVSVSVGLNCGVLEDSEGIYTIQTVQKIPFKRVMSTIPNSGYTASVVWVKINVLKKGENKWYLEIDNPRLNDVILYVFQEKKMVYAQKLGDALPFDAYSIPDRSPIFNLPLASNQSYTLYLRAVSSEDLKFPLTFWEERQLYAHLSGKNLIWGIYFGFILLITLYNFFLWFVTRDLIYGHYCLYVLFFGAFQFCLYGFGYQYIWSNAVFNDRSHIFFLGISGVFLTFFSLSFLEPYKRFPWLKLFMKTAAYVFAVGFAACLFWYNSYINVVFITAAAIMVGIQCYSAIGLAWAGSKMAQLYLVASGTLSVAVLVVGMKNLGWIPADNQDYYLMAGSMFEIVLFSLALGYRLRSMQLEKLRQQQVRDEISINLHDDLGASLSSLTMLSELNRRKAQKQDPELAEMFGRISERSREAMRLVREAVWEINPHNDTSEEWVDRMVTFAQDTFGARQIEFELLIDDNLRNEQFPIDQRRNLFLFFKEAVNNIAKHSGAMHAKVHFEKKNGVLKLLISDNGHGFDIAKATDGNGLKNFQKRAEALRADLLLQSSPESGTYIQLTFRGSAYLN</sequence>
<feature type="transmembrane region" description="Helical" evidence="9">
    <location>
        <begin position="213"/>
        <end position="233"/>
    </location>
</feature>
<name>A0A344TFX4_9BACT</name>
<keyword evidence="14" id="KW-1185">Reference proteome</keyword>
<keyword evidence="9" id="KW-0812">Transmembrane</keyword>
<dbReference type="Pfam" id="PF07696">
    <property type="entry name" value="7TMR-DISMED2"/>
    <property type="match status" value="1"/>
</dbReference>
<evidence type="ECO:0000256" key="5">
    <source>
        <dbReference type="ARBA" id="ARBA00022741"/>
    </source>
</evidence>
<feature type="transmembrane region" description="Helical" evidence="9">
    <location>
        <begin position="300"/>
        <end position="323"/>
    </location>
</feature>
<evidence type="ECO:0000259" key="11">
    <source>
        <dbReference type="Pfam" id="PF07696"/>
    </source>
</evidence>
<dbReference type="GO" id="GO:0016020">
    <property type="term" value="C:membrane"/>
    <property type="evidence" value="ECO:0007669"/>
    <property type="project" value="InterPro"/>
</dbReference>
<evidence type="ECO:0000256" key="3">
    <source>
        <dbReference type="ARBA" id="ARBA00022553"/>
    </source>
</evidence>
<dbReference type="SUPFAM" id="SSF55874">
    <property type="entry name" value="ATPase domain of HSP90 chaperone/DNA topoisomerase II/histidine kinase"/>
    <property type="match status" value="1"/>
</dbReference>
<feature type="transmembrane region" description="Helical" evidence="9">
    <location>
        <begin position="180"/>
        <end position="201"/>
    </location>
</feature>
<reference evidence="13 14" key="1">
    <citation type="submission" date="2018-07" db="EMBL/GenBank/DDBJ databases">
        <title>Genome sequencing of Runella.</title>
        <authorList>
            <person name="Baek M.-G."/>
            <person name="Yi H."/>
        </authorList>
    </citation>
    <scope>NUCLEOTIDE SEQUENCE [LARGE SCALE GENOMIC DNA]</scope>
    <source>
        <strain evidence="13 14">HYN0085</strain>
    </source>
</reference>
<evidence type="ECO:0000256" key="9">
    <source>
        <dbReference type="SAM" id="Phobius"/>
    </source>
</evidence>
<keyword evidence="8" id="KW-0902">Two-component regulatory system</keyword>
<evidence type="ECO:0000256" key="1">
    <source>
        <dbReference type="ARBA" id="ARBA00000085"/>
    </source>
</evidence>
<keyword evidence="4" id="KW-0808">Transferase</keyword>
<evidence type="ECO:0000259" key="12">
    <source>
        <dbReference type="Pfam" id="PF07730"/>
    </source>
</evidence>
<evidence type="ECO:0000313" key="14">
    <source>
        <dbReference type="Proteomes" id="UP000251993"/>
    </source>
</evidence>
<feature type="transmembrane region" description="Helical" evidence="9">
    <location>
        <begin position="330"/>
        <end position="348"/>
    </location>
</feature>
<gene>
    <name evidence="13" type="ORF">DR864_07265</name>
</gene>
<feature type="domain" description="7TM-DISM receptor extracellular" evidence="10">
    <location>
        <begin position="179"/>
        <end position="380"/>
    </location>
</feature>
<comment type="catalytic activity">
    <reaction evidence="1">
        <text>ATP + protein L-histidine = ADP + protein N-phospho-L-histidine.</text>
        <dbReference type="EC" id="2.7.13.3"/>
    </reaction>
</comment>
<dbReference type="GO" id="GO:0046983">
    <property type="term" value="F:protein dimerization activity"/>
    <property type="evidence" value="ECO:0007669"/>
    <property type="project" value="InterPro"/>
</dbReference>
<accession>A0A344TFX4</accession>
<keyword evidence="9" id="KW-0472">Membrane</keyword>
<evidence type="ECO:0000259" key="10">
    <source>
        <dbReference type="Pfam" id="PF07695"/>
    </source>
</evidence>
<feature type="domain" description="Signal transduction histidine kinase subgroup 3 dimerisation and phosphoacceptor" evidence="12">
    <location>
        <begin position="395"/>
        <end position="459"/>
    </location>
</feature>
<dbReference type="EMBL" id="CP030850">
    <property type="protein sequence ID" value="AXE17545.1"/>
    <property type="molecule type" value="Genomic_DNA"/>
</dbReference>
<dbReference type="Gene3D" id="3.30.565.10">
    <property type="entry name" value="Histidine kinase-like ATPase, C-terminal domain"/>
    <property type="match status" value="1"/>
</dbReference>
<keyword evidence="7" id="KW-0067">ATP-binding</keyword>
<evidence type="ECO:0000256" key="2">
    <source>
        <dbReference type="ARBA" id="ARBA00012438"/>
    </source>
</evidence>
<dbReference type="EC" id="2.7.13.3" evidence="2"/>
<dbReference type="KEGG" id="run:DR864_07265"/>
<dbReference type="InterPro" id="IPR011712">
    <property type="entry name" value="Sig_transdc_His_kin_sub3_dim/P"/>
</dbReference>
<feature type="domain" description="7TM-DISM receptor extracellular" evidence="11">
    <location>
        <begin position="42"/>
        <end position="167"/>
    </location>
</feature>
<dbReference type="Gene3D" id="1.20.5.1930">
    <property type="match status" value="1"/>
</dbReference>
<feature type="transmembrane region" description="Helical" evidence="9">
    <location>
        <begin position="275"/>
        <end position="294"/>
    </location>
</feature>
<evidence type="ECO:0000256" key="4">
    <source>
        <dbReference type="ARBA" id="ARBA00022679"/>
    </source>
</evidence>